<accession>A0ABU3NVS2</accession>
<feature type="domain" description="DUF7222" evidence="1">
    <location>
        <begin position="16"/>
        <end position="105"/>
    </location>
</feature>
<gene>
    <name evidence="2" type="ORF">Q4T40_06685</name>
</gene>
<evidence type="ECO:0000313" key="3">
    <source>
        <dbReference type="Proteomes" id="UP001254848"/>
    </source>
</evidence>
<proteinExistence type="predicted"/>
<sequence>MIIRAKTMRAWIMANLKDSLSDIASHGADCGYYGITYNSDMVKLFNRFEKEIWDAAYEDAEAIGYKNVCAMVAEFRRSDMIDDIDTFKALMVWYYVEKIAREHEDNLG</sequence>
<protein>
    <recommendedName>
        <fullName evidence="1">DUF7222 domain-containing protein</fullName>
    </recommendedName>
</protein>
<comment type="caution">
    <text evidence="2">The sequence shown here is derived from an EMBL/GenBank/DDBJ whole genome shotgun (WGS) entry which is preliminary data.</text>
</comment>
<evidence type="ECO:0000313" key="2">
    <source>
        <dbReference type="EMBL" id="MDT8900919.1"/>
    </source>
</evidence>
<dbReference type="RefSeq" id="WP_413779451.1">
    <property type="nucleotide sequence ID" value="NZ_JAUOZS010000001.1"/>
</dbReference>
<dbReference type="InterPro" id="IPR055646">
    <property type="entry name" value="DUF7222"/>
</dbReference>
<name>A0ABU3NVS2_9FIRM</name>
<dbReference type="Pfam" id="PF23864">
    <property type="entry name" value="DUF7222"/>
    <property type="match status" value="1"/>
</dbReference>
<dbReference type="Proteomes" id="UP001254848">
    <property type="component" value="Unassembled WGS sequence"/>
</dbReference>
<keyword evidence="3" id="KW-1185">Reference proteome</keyword>
<dbReference type="EMBL" id="JAUOZS010000001">
    <property type="protein sequence ID" value="MDT8900919.1"/>
    <property type="molecule type" value="Genomic_DNA"/>
</dbReference>
<evidence type="ECO:0000259" key="1">
    <source>
        <dbReference type="Pfam" id="PF23864"/>
    </source>
</evidence>
<organism evidence="2 3">
    <name type="scientific">Anaeroselena agilis</name>
    <dbReference type="NCBI Taxonomy" id="3063788"/>
    <lineage>
        <taxon>Bacteria</taxon>
        <taxon>Bacillati</taxon>
        <taxon>Bacillota</taxon>
        <taxon>Negativicutes</taxon>
        <taxon>Acetonemataceae</taxon>
        <taxon>Anaeroselena</taxon>
    </lineage>
</organism>
<reference evidence="2 3" key="1">
    <citation type="submission" date="2023-07" db="EMBL/GenBank/DDBJ databases">
        <title>The novel representative of Negativicutes class, Anaeroselena agilis gen. nov. sp. nov.</title>
        <authorList>
            <person name="Prokofeva M.I."/>
            <person name="Elcheninov A.G."/>
            <person name="Klyukina A."/>
            <person name="Kublanov I.V."/>
            <person name="Frolov E.N."/>
            <person name="Podosokorskaya O.A."/>
        </authorList>
    </citation>
    <scope>NUCLEOTIDE SEQUENCE [LARGE SCALE GENOMIC DNA]</scope>
    <source>
        <strain evidence="2 3">4137-cl</strain>
    </source>
</reference>